<comment type="caution">
    <text evidence="3">The sequence shown here is derived from an EMBL/GenBank/DDBJ whole genome shotgun (WGS) entry which is preliminary data.</text>
</comment>
<dbReference type="PANTHER" id="PTHR43767:SF12">
    <property type="entry name" value="AMP-DEPENDENT SYNTHETASE AND LIGASE"/>
    <property type="match status" value="1"/>
</dbReference>
<dbReference type="Gene3D" id="3.40.50.12780">
    <property type="entry name" value="N-terminal domain of ligase-like"/>
    <property type="match status" value="1"/>
</dbReference>
<dbReference type="Pfam" id="PF00501">
    <property type="entry name" value="AMP-binding"/>
    <property type="match status" value="1"/>
</dbReference>
<evidence type="ECO:0000313" key="4">
    <source>
        <dbReference type="Proteomes" id="UP001220964"/>
    </source>
</evidence>
<name>A0AAE3NLQ2_9RHOB</name>
<evidence type="ECO:0000259" key="2">
    <source>
        <dbReference type="Pfam" id="PF13193"/>
    </source>
</evidence>
<feature type="domain" description="AMP-binding enzyme C-terminal" evidence="2">
    <location>
        <begin position="437"/>
        <end position="513"/>
    </location>
</feature>
<dbReference type="InterPro" id="IPR025110">
    <property type="entry name" value="AMP-bd_C"/>
</dbReference>
<proteinExistence type="predicted"/>
<dbReference type="SUPFAM" id="SSF56801">
    <property type="entry name" value="Acetyl-CoA synthetase-like"/>
    <property type="match status" value="1"/>
</dbReference>
<dbReference type="InterPro" id="IPR050237">
    <property type="entry name" value="ATP-dep_AMP-bd_enzyme"/>
</dbReference>
<dbReference type="InterPro" id="IPR000873">
    <property type="entry name" value="AMP-dep_synth/lig_dom"/>
</dbReference>
<gene>
    <name evidence="3" type="ORF">P1J78_02580</name>
</gene>
<organism evidence="3 4">
    <name type="scientific">Psychromarinibacter sediminicola</name>
    <dbReference type="NCBI Taxonomy" id="3033385"/>
    <lineage>
        <taxon>Bacteria</taxon>
        <taxon>Pseudomonadati</taxon>
        <taxon>Pseudomonadota</taxon>
        <taxon>Alphaproteobacteria</taxon>
        <taxon>Rhodobacterales</taxon>
        <taxon>Paracoccaceae</taxon>
        <taxon>Psychromarinibacter</taxon>
    </lineage>
</organism>
<dbReference type="PANTHER" id="PTHR43767">
    <property type="entry name" value="LONG-CHAIN-FATTY-ACID--COA LIGASE"/>
    <property type="match status" value="1"/>
</dbReference>
<dbReference type="RefSeq" id="WP_275565751.1">
    <property type="nucleotide sequence ID" value="NZ_JARGYC010000004.1"/>
</dbReference>
<feature type="domain" description="AMP-dependent synthetase/ligase" evidence="1">
    <location>
        <begin position="31"/>
        <end position="387"/>
    </location>
</feature>
<reference evidence="3" key="1">
    <citation type="submission" date="2023-03" db="EMBL/GenBank/DDBJ databases">
        <title>Multiphase analysis and comparison of six strains from genera Psychromarinibacter, Lutimaribacter, and Maritimibacter, including a novel species: Psychromarinibacter sediminicola sp. nov.</title>
        <authorList>
            <person name="Wang Y.-H."/>
            <person name="Ye M.-Q."/>
            <person name="Du Z.-J."/>
        </authorList>
    </citation>
    <scope>NUCLEOTIDE SEQUENCE</scope>
    <source>
        <strain evidence="3">C21-152</strain>
    </source>
</reference>
<evidence type="ECO:0000313" key="3">
    <source>
        <dbReference type="EMBL" id="MDF0599608.1"/>
    </source>
</evidence>
<dbReference type="Proteomes" id="UP001220964">
    <property type="component" value="Unassembled WGS sequence"/>
</dbReference>
<dbReference type="Gene3D" id="3.30.300.30">
    <property type="match status" value="1"/>
</dbReference>
<evidence type="ECO:0000259" key="1">
    <source>
        <dbReference type="Pfam" id="PF00501"/>
    </source>
</evidence>
<dbReference type="InterPro" id="IPR020845">
    <property type="entry name" value="AMP-binding_CS"/>
</dbReference>
<sequence>MTRLDDRVAALRRAGRTRRAQGEGLGTLALRRAAADPDRVVVSEAARSVTRGEMLDMALRLGGALLARGLRPGAAVAVQLPNWWEACAINLAAALFGFRLVPLLPIYRAAELGAILPACEVAAIFVPERLGDTAYPSLVAGLPWRPAQVFTVRGSGPQDFAALVREAPAEPQLPDSDDAKIVLFTSGSTGQPKGVLHGHANLDAMIREVATFWEIGAQDTLYVPSPIGHIGGSIYAFEFPWITGCRAVLAERWDPDRAVREIEAEGASFMAGATPFLSGLLTASERAGSRLPTLRRFICGGASVPPELVLRGLDRFENAVVSRAYGSSEVPLVCPGIATRDEAARRADTDGECTAELRLLAPDGTPAAEGEAGEIAVRAPRMLLGYLDPADEEGAFTADGFVRMGDLGQLIEGRFLRITGRIKDIIIRKGENISPLEIENALARHEAVRQSAVVGIPDTERGELVVAFVVPRAGQAFDLAAMTAHLTALGLAKQKFPERLEIVDSLPVTAVGKVKKAELREIAMHGTGTTA</sequence>
<dbReference type="InterPro" id="IPR045851">
    <property type="entry name" value="AMP-bd_C_sf"/>
</dbReference>
<keyword evidence="4" id="KW-1185">Reference proteome</keyword>
<protein>
    <submittedName>
        <fullName evidence="3">AMP-binding protein</fullName>
    </submittedName>
</protein>
<dbReference type="InterPro" id="IPR042099">
    <property type="entry name" value="ANL_N_sf"/>
</dbReference>
<dbReference type="GO" id="GO:0016877">
    <property type="term" value="F:ligase activity, forming carbon-sulfur bonds"/>
    <property type="evidence" value="ECO:0007669"/>
    <property type="project" value="UniProtKB-ARBA"/>
</dbReference>
<dbReference type="PROSITE" id="PS00455">
    <property type="entry name" value="AMP_BINDING"/>
    <property type="match status" value="1"/>
</dbReference>
<accession>A0AAE3NLQ2</accession>
<dbReference type="AlphaFoldDB" id="A0AAE3NLQ2"/>
<dbReference type="EMBL" id="JARGYC010000004">
    <property type="protein sequence ID" value="MDF0599608.1"/>
    <property type="molecule type" value="Genomic_DNA"/>
</dbReference>
<dbReference type="Pfam" id="PF13193">
    <property type="entry name" value="AMP-binding_C"/>
    <property type="match status" value="1"/>
</dbReference>